<gene>
    <name evidence="3" type="ORF">SAMN02910377_01958</name>
</gene>
<evidence type="ECO:0000256" key="1">
    <source>
        <dbReference type="ARBA" id="ARBA00023002"/>
    </source>
</evidence>
<dbReference type="PANTHER" id="PTHR42730:SF1">
    <property type="entry name" value="2-OXOGLUTARATE SYNTHASE SUBUNIT KORC"/>
    <property type="match status" value="1"/>
</dbReference>
<evidence type="ECO:0000313" key="4">
    <source>
        <dbReference type="Proteomes" id="UP000182321"/>
    </source>
</evidence>
<dbReference type="SUPFAM" id="SSF53323">
    <property type="entry name" value="Pyruvate-ferredoxin oxidoreductase, PFOR, domain III"/>
    <property type="match status" value="1"/>
</dbReference>
<dbReference type="Pfam" id="PF01558">
    <property type="entry name" value="POR"/>
    <property type="match status" value="1"/>
</dbReference>
<sequence>METNLCVAGFGGQGVMTLGKFLASATCDSTDKNVTFFPSYGAEQRGGTANCYVVISDEMIGAPLGDTMDDLIVMNGPSLNKFIGTLKPGGRLFINSSIVKDKIERTDVEIVEAPVTELALEMGNAKVLNVIMLGVYVGYTEVIAPEIVWGTVEHKLSSKPKLLPLNKAAFDKGLEIGREFKVKNGKN</sequence>
<accession>A0A1H7KCS4</accession>
<dbReference type="Gene3D" id="3.40.920.10">
    <property type="entry name" value="Pyruvate-ferredoxin oxidoreductase, PFOR, domain III"/>
    <property type="match status" value="1"/>
</dbReference>
<evidence type="ECO:0000259" key="2">
    <source>
        <dbReference type="Pfam" id="PF01558"/>
    </source>
</evidence>
<protein>
    <submittedName>
        <fullName evidence="3">2-oxoglutarate ferredoxin oxidoreductase subunit gamma</fullName>
    </submittedName>
</protein>
<dbReference type="PANTHER" id="PTHR42730">
    <property type="entry name" value="2-OXOGLUTARATE SYNTHASE SUBUNIT KORC"/>
    <property type="match status" value="1"/>
</dbReference>
<keyword evidence="4" id="KW-1185">Reference proteome</keyword>
<feature type="domain" description="Pyruvate/ketoisovalerate oxidoreductase catalytic" evidence="2">
    <location>
        <begin position="11"/>
        <end position="175"/>
    </location>
</feature>
<evidence type="ECO:0000313" key="3">
    <source>
        <dbReference type="EMBL" id="SEK83747.1"/>
    </source>
</evidence>
<dbReference type="InterPro" id="IPR019752">
    <property type="entry name" value="Pyrv/ketoisovalerate_OxRed_cat"/>
</dbReference>
<dbReference type="RefSeq" id="WP_033152747.1">
    <property type="nucleotide sequence ID" value="NZ_FNZX01000012.1"/>
</dbReference>
<organism evidence="3 4">
    <name type="scientific">Pseudobutyrivibrio ruminis</name>
    <dbReference type="NCBI Taxonomy" id="46206"/>
    <lineage>
        <taxon>Bacteria</taxon>
        <taxon>Bacillati</taxon>
        <taxon>Bacillota</taxon>
        <taxon>Clostridia</taxon>
        <taxon>Lachnospirales</taxon>
        <taxon>Lachnospiraceae</taxon>
        <taxon>Pseudobutyrivibrio</taxon>
    </lineage>
</organism>
<reference evidence="4" key="1">
    <citation type="submission" date="2016-10" db="EMBL/GenBank/DDBJ databases">
        <authorList>
            <person name="Varghese N."/>
        </authorList>
    </citation>
    <scope>NUCLEOTIDE SEQUENCE [LARGE SCALE GENOMIC DNA]</scope>
    <source>
        <strain evidence="4">ACV-9</strain>
    </source>
</reference>
<name>A0A1H7KCS4_9FIRM</name>
<dbReference type="EMBL" id="FNZX01000012">
    <property type="protein sequence ID" value="SEK83747.1"/>
    <property type="molecule type" value="Genomic_DNA"/>
</dbReference>
<dbReference type="AlphaFoldDB" id="A0A1H7KCS4"/>
<dbReference type="Proteomes" id="UP000182321">
    <property type="component" value="Unassembled WGS sequence"/>
</dbReference>
<dbReference type="InterPro" id="IPR002869">
    <property type="entry name" value="Pyrv_flavodox_OxRed_cen"/>
</dbReference>
<dbReference type="GO" id="GO:0016903">
    <property type="term" value="F:oxidoreductase activity, acting on the aldehyde or oxo group of donors"/>
    <property type="evidence" value="ECO:0007669"/>
    <property type="project" value="InterPro"/>
</dbReference>
<keyword evidence="1" id="KW-0560">Oxidoreductase</keyword>
<proteinExistence type="predicted"/>
<dbReference type="InterPro" id="IPR052554">
    <property type="entry name" value="2-oxoglutarate_synth_KorC"/>
</dbReference>